<feature type="region of interest" description="Disordered" evidence="1">
    <location>
        <begin position="17"/>
        <end position="38"/>
    </location>
</feature>
<gene>
    <name evidence="2" type="ORF">SAMN05443668_11615</name>
</gene>
<keyword evidence="3" id="KW-1185">Reference proteome</keyword>
<evidence type="ECO:0000313" key="3">
    <source>
        <dbReference type="Proteomes" id="UP000184440"/>
    </source>
</evidence>
<evidence type="ECO:0000313" key="2">
    <source>
        <dbReference type="EMBL" id="SHN46479.1"/>
    </source>
</evidence>
<proteinExistence type="predicted"/>
<dbReference type="STRING" id="134849.SAMN05443668_11615"/>
<name>A0A1M7RJZ1_9ACTN</name>
<reference evidence="2 3" key="1">
    <citation type="submission" date="2016-11" db="EMBL/GenBank/DDBJ databases">
        <authorList>
            <person name="Jaros S."/>
            <person name="Januszkiewicz K."/>
            <person name="Wedrychowicz H."/>
        </authorList>
    </citation>
    <scope>NUCLEOTIDE SEQUENCE [LARGE SCALE GENOMIC DNA]</scope>
    <source>
        <strain evidence="2 3">DSM 46144</strain>
    </source>
</reference>
<dbReference type="AlphaFoldDB" id="A0A1M7RJZ1"/>
<dbReference type="Proteomes" id="UP000184440">
    <property type="component" value="Unassembled WGS sequence"/>
</dbReference>
<sequence length="176" mass="17862">MVGAVALLGVTAACAGGEDTVASPGTPPSSTDERAPGAGASETWLVPYVGTWTGHGRQLVVRADGSGTMGGRTYVACASDDAPRNPGVPCEPSGGHPSDVSRQSVQVTVTKRKPGVHLTIVRTNDVNRAVGTYRTVLSHAGNVLTVTLGEGTLGEGRNVTFCASDLDDATSRDVCG</sequence>
<accession>A0A1M7RJZ1</accession>
<organism evidence="2 3">
    <name type="scientific">Cryptosporangium aurantiacum</name>
    <dbReference type="NCBI Taxonomy" id="134849"/>
    <lineage>
        <taxon>Bacteria</taxon>
        <taxon>Bacillati</taxon>
        <taxon>Actinomycetota</taxon>
        <taxon>Actinomycetes</taxon>
        <taxon>Cryptosporangiales</taxon>
        <taxon>Cryptosporangiaceae</taxon>
        <taxon>Cryptosporangium</taxon>
    </lineage>
</organism>
<evidence type="ECO:0000256" key="1">
    <source>
        <dbReference type="SAM" id="MobiDB-lite"/>
    </source>
</evidence>
<dbReference type="EMBL" id="FRCS01000016">
    <property type="protein sequence ID" value="SHN46479.1"/>
    <property type="molecule type" value="Genomic_DNA"/>
</dbReference>
<protein>
    <submittedName>
        <fullName evidence="2">Uncharacterized protein</fullName>
    </submittedName>
</protein>